<dbReference type="InterPro" id="IPR036462">
    <property type="entry name" value="Fumarylacetoacetase_N_sf"/>
</dbReference>
<evidence type="ECO:0000256" key="6">
    <source>
        <dbReference type="ARBA" id="ARBA00022801"/>
    </source>
</evidence>
<evidence type="ECO:0000256" key="3">
    <source>
        <dbReference type="ARBA" id="ARBA00004782"/>
    </source>
</evidence>
<comment type="cofactor">
    <cofactor evidence="1 13">
        <name>Ca(2+)</name>
        <dbReference type="ChEBI" id="CHEBI:29108"/>
    </cofactor>
</comment>
<dbReference type="RefSeq" id="WP_028354066.1">
    <property type="nucleotide sequence ID" value="NZ_NEVT01000006.1"/>
</dbReference>
<keyword evidence="9" id="KW-0828">Tyrosine catabolism</keyword>
<feature type="domain" description="Fumarylacetoacetase N-terminal" evidence="16">
    <location>
        <begin position="26"/>
        <end position="123"/>
    </location>
</feature>
<feature type="binding site" evidence="12">
    <location>
        <position position="246"/>
    </location>
    <ligand>
        <name>substrate</name>
    </ligand>
</feature>
<dbReference type="GO" id="GO:0004334">
    <property type="term" value="F:fumarylacetoacetase activity"/>
    <property type="evidence" value="ECO:0007669"/>
    <property type="project" value="UniProtKB-EC"/>
</dbReference>
<accession>A0A261VQV8</accession>
<keyword evidence="8 13" id="KW-0460">Magnesium</keyword>
<dbReference type="PANTHER" id="PTHR43069">
    <property type="entry name" value="FUMARYLACETOACETASE"/>
    <property type="match status" value="1"/>
</dbReference>
<feature type="binding site" evidence="12">
    <location>
        <position position="133"/>
    </location>
    <ligand>
        <name>substrate</name>
    </ligand>
</feature>
<evidence type="ECO:0000256" key="8">
    <source>
        <dbReference type="ARBA" id="ARBA00022842"/>
    </source>
</evidence>
<evidence type="ECO:0000256" key="12">
    <source>
        <dbReference type="PIRSR" id="PIRSR605959-2"/>
    </source>
</evidence>
<dbReference type="UniPathway" id="UPA00139">
    <property type="reaction ID" value="UER00341"/>
</dbReference>
<name>A0A261VQV8_9BORD</name>
<feature type="binding site" evidence="12">
    <location>
        <position position="147"/>
    </location>
    <ligand>
        <name>substrate</name>
    </ligand>
</feature>
<feature type="binding site" evidence="13">
    <location>
        <position position="259"/>
    </location>
    <ligand>
        <name>Mg(2+)</name>
        <dbReference type="ChEBI" id="CHEBI:18420"/>
    </ligand>
</feature>
<evidence type="ECO:0000256" key="5">
    <source>
        <dbReference type="ARBA" id="ARBA00022723"/>
    </source>
</evidence>
<keyword evidence="5 13" id="KW-0479">Metal-binding</keyword>
<feature type="binding site" evidence="13">
    <location>
        <position position="201"/>
    </location>
    <ligand>
        <name>Ca(2+)</name>
        <dbReference type="ChEBI" id="CHEBI:29108"/>
    </ligand>
</feature>
<dbReference type="NCBIfam" id="TIGR01266">
    <property type="entry name" value="fum_ac_acetase"/>
    <property type="match status" value="1"/>
</dbReference>
<dbReference type="InterPro" id="IPR011234">
    <property type="entry name" value="Fumarylacetoacetase-like_C"/>
</dbReference>
<dbReference type="GO" id="GO:0046872">
    <property type="term" value="F:metal ion binding"/>
    <property type="evidence" value="ECO:0007669"/>
    <property type="project" value="UniProtKB-KW"/>
</dbReference>
<dbReference type="SUPFAM" id="SSF63433">
    <property type="entry name" value="Fumarylacetoacetate hydrolase, FAH, N-terminal domain"/>
    <property type="match status" value="1"/>
</dbReference>
<evidence type="ECO:0000256" key="10">
    <source>
        <dbReference type="ARBA" id="ARBA00023232"/>
    </source>
</evidence>
<proteinExistence type="predicted"/>
<gene>
    <name evidence="17" type="ORF">CAL24_15025</name>
</gene>
<evidence type="ECO:0000256" key="14">
    <source>
        <dbReference type="SAM" id="MobiDB-lite"/>
    </source>
</evidence>
<organism evidence="17 18">
    <name type="scientific">Bordetella genomosp. 2</name>
    <dbReference type="NCBI Taxonomy" id="1983456"/>
    <lineage>
        <taxon>Bacteria</taxon>
        <taxon>Pseudomonadati</taxon>
        <taxon>Pseudomonadota</taxon>
        <taxon>Betaproteobacteria</taxon>
        <taxon>Burkholderiales</taxon>
        <taxon>Alcaligenaceae</taxon>
        <taxon>Bordetella</taxon>
    </lineage>
</organism>
<dbReference type="GO" id="GO:0006559">
    <property type="term" value="P:L-phenylalanine catabolic process"/>
    <property type="evidence" value="ECO:0007669"/>
    <property type="project" value="UniProtKB-UniPathway"/>
</dbReference>
<dbReference type="EC" id="3.7.1.2" evidence="4"/>
<keyword evidence="6" id="KW-0378">Hydrolase</keyword>
<dbReference type="InterPro" id="IPR005959">
    <property type="entry name" value="Fumarylacetoacetase"/>
</dbReference>
<evidence type="ECO:0000313" key="18">
    <source>
        <dbReference type="Proteomes" id="UP000215633"/>
    </source>
</evidence>
<evidence type="ECO:0000259" key="15">
    <source>
        <dbReference type="Pfam" id="PF01557"/>
    </source>
</evidence>
<dbReference type="Gene3D" id="2.30.30.230">
    <property type="entry name" value="Fumarylacetoacetase, N-terminal domain"/>
    <property type="match status" value="1"/>
</dbReference>
<keyword evidence="18" id="KW-1185">Reference proteome</keyword>
<dbReference type="GO" id="GO:1902000">
    <property type="term" value="P:homogentisate catabolic process"/>
    <property type="evidence" value="ECO:0007669"/>
    <property type="project" value="TreeGrafter"/>
</dbReference>
<dbReference type="Pfam" id="PF01557">
    <property type="entry name" value="FAA_hydrolase"/>
    <property type="match status" value="1"/>
</dbReference>
<sequence>MIDHTHDASRASWVASANGHPQFPLQNLPMGVLDGADGRIVVAIGDCVLDARAALDAGLLDTLAPPARQALRAPSLNAWMGLPPRERRAIRHALFELLADGHPAAVQADRLLHAMADCRLALPAIVGGYTDFYCGIHHAVKAGTLFRPDNPLLPNYKHLPIAYHGRHSSITVSGEAVRRPWGQVAGDDGPRLQPSARVDFELELAIWAGPGNALGEPVPIADAPGHIAGYGLFNDWSARDIQAWEYKPLGPFQGKNFASTVSPWVVTSEALAPFRRAAMPRDASDPPLLDYLHDTQDQRLGGLDIELEVWISTPAMRTQGLPPHRLALSHAQHLYWTPAQMLAQHTLGGCNLRPGDLLASGTISTPDHSGDGSLLERTSGGRKPVTLPSGEQRTFLCDGDEITLRAHCGGAQGYRIGFGDCRARLAPAHPSPYSRDH</sequence>
<keyword evidence="10" id="KW-0585">Phenylalanine catabolism</keyword>
<feature type="binding site" evidence="13">
    <location>
        <position position="235"/>
    </location>
    <ligand>
        <name>Mg(2+)</name>
        <dbReference type="ChEBI" id="CHEBI:18420"/>
    </ligand>
</feature>
<evidence type="ECO:0000256" key="11">
    <source>
        <dbReference type="PIRSR" id="PIRSR605959-1"/>
    </source>
</evidence>
<dbReference type="EMBL" id="NEVT01000006">
    <property type="protein sequence ID" value="OZI76439.1"/>
    <property type="molecule type" value="Genomic_DNA"/>
</dbReference>
<dbReference type="Pfam" id="PF09298">
    <property type="entry name" value="FAA_hydrolase_N"/>
    <property type="match status" value="1"/>
</dbReference>
<comment type="cofactor">
    <cofactor evidence="2 13">
        <name>Mg(2+)</name>
        <dbReference type="ChEBI" id="CHEBI:18420"/>
    </cofactor>
</comment>
<reference evidence="18" key="1">
    <citation type="submission" date="2017-05" db="EMBL/GenBank/DDBJ databases">
        <title>Complete and WGS of Bordetella genogroups.</title>
        <authorList>
            <person name="Spilker T."/>
            <person name="Lipuma J."/>
        </authorList>
    </citation>
    <scope>NUCLEOTIDE SEQUENCE [LARGE SCALE GENOMIC DNA]</scope>
    <source>
        <strain evidence="18">AU8256</strain>
    </source>
</reference>
<evidence type="ECO:0000256" key="9">
    <source>
        <dbReference type="ARBA" id="ARBA00022878"/>
    </source>
</evidence>
<feature type="domain" description="Fumarylacetoacetase-like C-terminal" evidence="15">
    <location>
        <begin position="131"/>
        <end position="425"/>
    </location>
</feature>
<feature type="binding site" evidence="13">
    <location>
        <position position="255"/>
    </location>
    <ligand>
        <name>Mg(2+)</name>
        <dbReference type="ChEBI" id="CHEBI:18420"/>
    </ligand>
</feature>
<keyword evidence="7 13" id="KW-0106">Calcium</keyword>
<dbReference type="SUPFAM" id="SSF56529">
    <property type="entry name" value="FAH"/>
    <property type="match status" value="1"/>
</dbReference>
<dbReference type="PANTHER" id="PTHR43069:SF2">
    <property type="entry name" value="FUMARYLACETOACETASE"/>
    <property type="match status" value="1"/>
</dbReference>
<dbReference type="InterPro" id="IPR036663">
    <property type="entry name" value="Fumarylacetoacetase_C_sf"/>
</dbReference>
<evidence type="ECO:0000256" key="2">
    <source>
        <dbReference type="ARBA" id="ARBA00001946"/>
    </source>
</evidence>
<evidence type="ECO:0000256" key="4">
    <source>
        <dbReference type="ARBA" id="ARBA00012094"/>
    </source>
</evidence>
<feature type="binding site" evidence="12">
    <location>
        <position position="242"/>
    </location>
    <ligand>
        <name>substrate</name>
    </ligand>
</feature>
<dbReference type="AlphaFoldDB" id="A0A261VQV8"/>
<comment type="caution">
    <text evidence="17">The sequence shown here is derived from an EMBL/GenBank/DDBJ whole genome shotgun (WGS) entry which is preliminary data.</text>
</comment>
<feature type="binding site" evidence="13">
    <location>
        <position position="131"/>
    </location>
    <ligand>
        <name>Ca(2+)</name>
        <dbReference type="ChEBI" id="CHEBI:29108"/>
    </ligand>
</feature>
<evidence type="ECO:0000259" key="16">
    <source>
        <dbReference type="Pfam" id="PF09298"/>
    </source>
</evidence>
<evidence type="ECO:0000256" key="1">
    <source>
        <dbReference type="ARBA" id="ARBA00001913"/>
    </source>
</evidence>
<feature type="region of interest" description="Disordered" evidence="14">
    <location>
        <begin position="361"/>
        <end position="387"/>
    </location>
</feature>
<feature type="binding site" evidence="13">
    <location>
        <position position="235"/>
    </location>
    <ligand>
        <name>Ca(2+)</name>
        <dbReference type="ChEBI" id="CHEBI:29108"/>
    </ligand>
</feature>
<protein>
    <recommendedName>
        <fullName evidence="4">fumarylacetoacetase</fullName>
        <ecNumber evidence="4">3.7.1.2</ecNumber>
    </recommendedName>
</protein>
<dbReference type="InterPro" id="IPR015377">
    <property type="entry name" value="Fumarylacetoacetase_N"/>
</dbReference>
<dbReference type="Gene3D" id="3.90.850.10">
    <property type="entry name" value="Fumarylacetoacetase-like, C-terminal domain"/>
    <property type="match status" value="1"/>
</dbReference>
<comment type="pathway">
    <text evidence="3">Amino-acid degradation; L-phenylalanine degradation; acetoacetate and fumarate from L-phenylalanine: step 6/6.</text>
</comment>
<feature type="binding site" evidence="12">
    <location>
        <position position="362"/>
    </location>
    <ligand>
        <name>substrate</name>
    </ligand>
</feature>
<evidence type="ECO:0000256" key="13">
    <source>
        <dbReference type="PIRSR" id="PIRSR605959-3"/>
    </source>
</evidence>
<evidence type="ECO:0000313" key="17">
    <source>
        <dbReference type="EMBL" id="OZI76439.1"/>
    </source>
</evidence>
<evidence type="ECO:0000256" key="7">
    <source>
        <dbReference type="ARBA" id="ARBA00022837"/>
    </source>
</evidence>
<feature type="binding site" evidence="13">
    <location>
        <position position="203"/>
    </location>
    <ligand>
        <name>Ca(2+)</name>
        <dbReference type="ChEBI" id="CHEBI:29108"/>
    </ligand>
</feature>
<dbReference type="Proteomes" id="UP000215633">
    <property type="component" value="Unassembled WGS sequence"/>
</dbReference>
<dbReference type="GO" id="GO:0006572">
    <property type="term" value="P:L-tyrosine catabolic process"/>
    <property type="evidence" value="ECO:0007669"/>
    <property type="project" value="UniProtKB-KW"/>
</dbReference>
<feature type="active site" description="Proton acceptor" evidence="11">
    <location>
        <position position="138"/>
    </location>
</feature>